<keyword evidence="3" id="KW-1185">Reference proteome</keyword>
<evidence type="ECO:0000313" key="2">
    <source>
        <dbReference type="EMBL" id="GFZ86992.1"/>
    </source>
</evidence>
<dbReference type="Proteomes" id="UP000602050">
    <property type="component" value="Unassembled WGS sequence"/>
</dbReference>
<proteinExistence type="predicted"/>
<accession>A0A8J2TT50</accession>
<feature type="transmembrane region" description="Helical" evidence="1">
    <location>
        <begin position="247"/>
        <end position="268"/>
    </location>
</feature>
<gene>
    <name evidence="2" type="ORF">GCM10010978_28570</name>
</gene>
<evidence type="ECO:0000313" key="3">
    <source>
        <dbReference type="Proteomes" id="UP000602050"/>
    </source>
</evidence>
<organism evidence="2 3">
    <name type="scientific">Compostibacillus humi</name>
    <dbReference type="NCBI Taxonomy" id="1245525"/>
    <lineage>
        <taxon>Bacteria</taxon>
        <taxon>Bacillati</taxon>
        <taxon>Bacillota</taxon>
        <taxon>Bacilli</taxon>
        <taxon>Bacillales</taxon>
        <taxon>Bacillaceae</taxon>
        <taxon>Compostibacillus</taxon>
    </lineage>
</organism>
<keyword evidence="1" id="KW-0812">Transmembrane</keyword>
<reference evidence="2" key="1">
    <citation type="journal article" date="2014" name="Int. J. Syst. Evol. Microbiol.">
        <title>Complete genome sequence of Corynebacterium casei LMG S-19264T (=DSM 44701T), isolated from a smear-ripened cheese.</title>
        <authorList>
            <consortium name="US DOE Joint Genome Institute (JGI-PGF)"/>
            <person name="Walter F."/>
            <person name="Albersmeier A."/>
            <person name="Kalinowski J."/>
            <person name="Ruckert C."/>
        </authorList>
    </citation>
    <scope>NUCLEOTIDE SEQUENCE</scope>
    <source>
        <strain evidence="2">CGMCC 1.12360</strain>
    </source>
</reference>
<evidence type="ECO:0000256" key="1">
    <source>
        <dbReference type="SAM" id="Phobius"/>
    </source>
</evidence>
<dbReference type="RefSeq" id="WP_188393098.1">
    <property type="nucleotide sequence ID" value="NZ_BMEV01000071.1"/>
</dbReference>
<feature type="transmembrane region" description="Helical" evidence="1">
    <location>
        <begin position="275"/>
        <end position="295"/>
    </location>
</feature>
<sequence>MRNLINWEFKHLLQQKIIYITLMVIIGVVIVGHTVIDTASKMEFDKSEGIITEQELKTAEKNIKDLSFDYNVNFTILKAQQLQDYQTAKISELYQILQNKNSGSDTKIRKEIEMRENVDVMYLTYYFVAESIVNYLSDDGVIFIGMLILVGIYSIFSRDTTTGVSQYTLTSKFGRTKLVTAKIIVTLTYTFFVTIGMIVFTWIYQLYRASANMIYWKHAFEGWDAPIQFITGLATSPYAMSIAQFHFVQLGFLLLGSIVLAILILVVSSISKNSFISFLISLSILFIPIVVIDILKGETQFEWINAIYPYTPTFIMKTQALFETFRGFHIGSNVILGPYVAIVIGILLIVGSLFYLKWYVGSKKVV</sequence>
<keyword evidence="1" id="KW-1133">Transmembrane helix</keyword>
<feature type="transmembrane region" description="Helical" evidence="1">
    <location>
        <begin position="141"/>
        <end position="158"/>
    </location>
</feature>
<dbReference type="EMBL" id="BMEV01000071">
    <property type="protein sequence ID" value="GFZ86992.1"/>
    <property type="molecule type" value="Genomic_DNA"/>
</dbReference>
<feature type="transmembrane region" description="Helical" evidence="1">
    <location>
        <begin position="179"/>
        <end position="204"/>
    </location>
</feature>
<reference evidence="2" key="2">
    <citation type="submission" date="2020-09" db="EMBL/GenBank/DDBJ databases">
        <authorList>
            <person name="Sun Q."/>
            <person name="Zhou Y."/>
        </authorList>
    </citation>
    <scope>NUCLEOTIDE SEQUENCE</scope>
    <source>
        <strain evidence="2">CGMCC 1.12360</strain>
    </source>
</reference>
<name>A0A8J2TT50_9BACI</name>
<protein>
    <submittedName>
        <fullName evidence="2">Uncharacterized protein</fullName>
    </submittedName>
</protein>
<feature type="transmembrane region" description="Helical" evidence="1">
    <location>
        <begin position="335"/>
        <end position="356"/>
    </location>
</feature>
<feature type="transmembrane region" description="Helical" evidence="1">
    <location>
        <begin position="17"/>
        <end position="36"/>
    </location>
</feature>
<dbReference type="AlphaFoldDB" id="A0A8J2TT50"/>
<keyword evidence="1" id="KW-0472">Membrane</keyword>
<comment type="caution">
    <text evidence="2">The sequence shown here is derived from an EMBL/GenBank/DDBJ whole genome shotgun (WGS) entry which is preliminary data.</text>
</comment>